<evidence type="ECO:0000256" key="8">
    <source>
        <dbReference type="SAM" id="Phobius"/>
    </source>
</evidence>
<feature type="transmembrane region" description="Helical" evidence="8">
    <location>
        <begin position="100"/>
        <end position="120"/>
    </location>
</feature>
<dbReference type="OrthoDB" id="1653857at2"/>
<dbReference type="GO" id="GO:0005886">
    <property type="term" value="C:plasma membrane"/>
    <property type="evidence" value="ECO:0007669"/>
    <property type="project" value="UniProtKB-SubCell"/>
</dbReference>
<protein>
    <submittedName>
        <fullName evidence="9">Rod shape-determining protein MreD</fullName>
    </submittedName>
</protein>
<evidence type="ECO:0000256" key="5">
    <source>
        <dbReference type="ARBA" id="ARBA00022960"/>
    </source>
</evidence>
<evidence type="ECO:0000313" key="9">
    <source>
        <dbReference type="EMBL" id="SEM32899.1"/>
    </source>
</evidence>
<feature type="transmembrane region" description="Helical" evidence="8">
    <location>
        <begin position="140"/>
        <end position="158"/>
    </location>
</feature>
<dbReference type="NCBIfam" id="TIGR03426">
    <property type="entry name" value="shape_MreD"/>
    <property type="match status" value="1"/>
</dbReference>
<feature type="transmembrane region" description="Helical" evidence="8">
    <location>
        <begin position="77"/>
        <end position="93"/>
    </location>
</feature>
<evidence type="ECO:0000256" key="3">
    <source>
        <dbReference type="ARBA" id="ARBA00022475"/>
    </source>
</evidence>
<keyword evidence="4 8" id="KW-0812">Transmembrane</keyword>
<proteinExistence type="inferred from homology"/>
<dbReference type="InterPro" id="IPR007227">
    <property type="entry name" value="Cell_shape_determining_MreD"/>
</dbReference>
<keyword evidence="5" id="KW-0133">Cell shape</keyword>
<dbReference type="AlphaFoldDB" id="A0A1H7XIQ1"/>
<keyword evidence="6 8" id="KW-1133">Transmembrane helix</keyword>
<keyword evidence="7 8" id="KW-0472">Membrane</keyword>
<comment type="similarity">
    <text evidence="2">Belongs to the MreD family.</text>
</comment>
<evidence type="ECO:0000313" key="10">
    <source>
        <dbReference type="Proteomes" id="UP000198553"/>
    </source>
</evidence>
<name>A0A1H7XIQ1_9BACI</name>
<evidence type="ECO:0000256" key="6">
    <source>
        <dbReference type="ARBA" id="ARBA00022989"/>
    </source>
</evidence>
<dbReference type="Proteomes" id="UP000198553">
    <property type="component" value="Unassembled WGS sequence"/>
</dbReference>
<evidence type="ECO:0000256" key="7">
    <source>
        <dbReference type="ARBA" id="ARBA00023136"/>
    </source>
</evidence>
<dbReference type="Pfam" id="PF04093">
    <property type="entry name" value="MreD"/>
    <property type="match status" value="1"/>
</dbReference>
<dbReference type="EMBL" id="FOBW01000002">
    <property type="protein sequence ID" value="SEM32899.1"/>
    <property type="molecule type" value="Genomic_DNA"/>
</dbReference>
<keyword evidence="3" id="KW-1003">Cell membrane</keyword>
<dbReference type="RefSeq" id="WP_090741253.1">
    <property type="nucleotide sequence ID" value="NZ_FOBW01000002.1"/>
</dbReference>
<dbReference type="GO" id="GO:0008360">
    <property type="term" value="P:regulation of cell shape"/>
    <property type="evidence" value="ECO:0007669"/>
    <property type="project" value="UniProtKB-KW"/>
</dbReference>
<gene>
    <name evidence="9" type="ORF">SAMN05192533_102199</name>
</gene>
<evidence type="ECO:0000256" key="2">
    <source>
        <dbReference type="ARBA" id="ARBA00007776"/>
    </source>
</evidence>
<sequence length="172" mass="20066">MKRYLIPLLLIFLFIFEGLFTQLFPADLFNGDYIFVPRFLIISIFFLAIYGSVKHGIIYGFLFGLVFDMVYTEVIGIYLFLFPLATYLFITIMKVIQTNIVLVSFVSLLSIAFLEGSVYFMNLLIHITDLDFTSFSEIRLVPTLILNLIFIIIAAYPFKRQFEKFAEELRND</sequence>
<comment type="subcellular location">
    <subcellularLocation>
        <location evidence="1">Cell membrane</location>
        <topology evidence="1">Multi-pass membrane protein</topology>
    </subcellularLocation>
</comment>
<dbReference type="STRING" id="930146.SAMN05192533_102199"/>
<reference evidence="10" key="1">
    <citation type="submission" date="2016-10" db="EMBL/GenBank/DDBJ databases">
        <authorList>
            <person name="Varghese N."/>
            <person name="Submissions S."/>
        </authorList>
    </citation>
    <scope>NUCLEOTIDE SEQUENCE [LARGE SCALE GENOMIC DNA]</scope>
    <source>
        <strain evidence="10">B48,IBRC-M 10115,DSM 25386,CECT 8001</strain>
    </source>
</reference>
<keyword evidence="10" id="KW-1185">Reference proteome</keyword>
<evidence type="ECO:0000256" key="1">
    <source>
        <dbReference type="ARBA" id="ARBA00004651"/>
    </source>
</evidence>
<organism evidence="9 10">
    <name type="scientific">Mesobacillus persicus</name>
    <dbReference type="NCBI Taxonomy" id="930146"/>
    <lineage>
        <taxon>Bacteria</taxon>
        <taxon>Bacillati</taxon>
        <taxon>Bacillota</taxon>
        <taxon>Bacilli</taxon>
        <taxon>Bacillales</taxon>
        <taxon>Bacillaceae</taxon>
        <taxon>Mesobacillus</taxon>
    </lineage>
</organism>
<accession>A0A1H7XIQ1</accession>
<evidence type="ECO:0000256" key="4">
    <source>
        <dbReference type="ARBA" id="ARBA00022692"/>
    </source>
</evidence>